<dbReference type="AlphaFoldDB" id="A0A7M2Y483"/>
<protein>
    <submittedName>
        <fullName evidence="4">Omp28-related outer membrane protein</fullName>
    </submittedName>
</protein>
<dbReference type="Gene3D" id="2.60.120.200">
    <property type="match status" value="1"/>
</dbReference>
<dbReference type="Pfam" id="PF18962">
    <property type="entry name" value="Por_Secre_tail"/>
    <property type="match status" value="1"/>
</dbReference>
<evidence type="ECO:0000259" key="3">
    <source>
        <dbReference type="Pfam" id="PF18962"/>
    </source>
</evidence>
<evidence type="ECO:0000259" key="2">
    <source>
        <dbReference type="Pfam" id="PF07675"/>
    </source>
</evidence>
<dbReference type="Pfam" id="PF11551">
    <property type="entry name" value="Omp28"/>
    <property type="match status" value="1"/>
</dbReference>
<dbReference type="InterPro" id="IPR021615">
    <property type="entry name" value="Omp28"/>
</dbReference>
<dbReference type="NCBIfam" id="TIGR04183">
    <property type="entry name" value="Por_Secre_tail"/>
    <property type="match status" value="1"/>
</dbReference>
<organism evidence="4 5">
    <name type="scientific">Kaistella flava</name>
    <name type="common">ex Peng et al. 2021</name>
    <dbReference type="NCBI Taxonomy" id="2038776"/>
    <lineage>
        <taxon>Bacteria</taxon>
        <taxon>Pseudomonadati</taxon>
        <taxon>Bacteroidota</taxon>
        <taxon>Flavobacteriia</taxon>
        <taxon>Flavobacteriales</taxon>
        <taxon>Weeksellaceae</taxon>
        <taxon>Chryseobacterium group</taxon>
        <taxon>Kaistella</taxon>
    </lineage>
</organism>
<keyword evidence="1" id="KW-0732">Signal</keyword>
<dbReference type="InterPro" id="IPR011628">
    <property type="entry name" value="Cleaved_adhesin"/>
</dbReference>
<evidence type="ECO:0000313" key="5">
    <source>
        <dbReference type="Proteomes" id="UP000594195"/>
    </source>
</evidence>
<dbReference type="RefSeq" id="WP_193812191.1">
    <property type="nucleotide sequence ID" value="NZ_CP040442.1"/>
</dbReference>
<dbReference type="InterPro" id="IPR026444">
    <property type="entry name" value="Secre_tail"/>
</dbReference>
<accession>A0A7M2Y483</accession>
<dbReference type="NCBIfam" id="NF038128">
    <property type="entry name" value="choice_anch_J"/>
    <property type="match status" value="1"/>
</dbReference>
<keyword evidence="5" id="KW-1185">Reference proteome</keyword>
<dbReference type="InterPro" id="IPR013783">
    <property type="entry name" value="Ig-like_fold"/>
</dbReference>
<dbReference type="Proteomes" id="UP000594195">
    <property type="component" value="Chromosome"/>
</dbReference>
<feature type="domain" description="Cleaved adhesin" evidence="2">
    <location>
        <begin position="46"/>
        <end position="202"/>
    </location>
</feature>
<dbReference type="KEGG" id="kfa:Q73A0000_00765"/>
<evidence type="ECO:0000313" key="4">
    <source>
        <dbReference type="EMBL" id="QOW08981.1"/>
    </source>
</evidence>
<reference evidence="4 5" key="1">
    <citation type="submission" date="2019-05" db="EMBL/GenBank/DDBJ databases">
        <title>Chryseobacterium sp. isolated from King George Island, maritime Antarctica.</title>
        <authorList>
            <person name="Peng X."/>
        </authorList>
    </citation>
    <scope>NUCLEOTIDE SEQUENCE [LARGE SCALE GENOMIC DNA]</scope>
    <source>
        <strain evidence="4 5">7-3A</strain>
    </source>
</reference>
<feature type="domain" description="Secretion system C-terminal sorting" evidence="3">
    <location>
        <begin position="576"/>
        <end position="648"/>
    </location>
</feature>
<name>A0A7M2Y483_9FLAO</name>
<dbReference type="Pfam" id="PF07675">
    <property type="entry name" value="Cleaved_Adhesin"/>
    <property type="match status" value="1"/>
</dbReference>
<proteinExistence type="predicted"/>
<gene>
    <name evidence="4" type="ORF">Q73A0000_00765</name>
</gene>
<evidence type="ECO:0000256" key="1">
    <source>
        <dbReference type="ARBA" id="ARBA00022729"/>
    </source>
</evidence>
<dbReference type="EMBL" id="CP040442">
    <property type="protein sequence ID" value="QOW08981.1"/>
    <property type="molecule type" value="Genomic_DNA"/>
</dbReference>
<dbReference type="Gene3D" id="2.60.40.10">
    <property type="entry name" value="Immunoglobulins"/>
    <property type="match status" value="1"/>
</dbReference>
<sequence>MEKYLQQKSLRNNLLSPQKNINNMKKFYFLAAAFFFANTFNAQVHYSENFESGNGANWKYTDLDGDGNNFAVLNASSIYSPFGTKSMTSFSWNNVVLNPDNLVTSTPITLPAGANNLFLKYNLFSQLGSYGAEHYAVYISTNNTPADVIATTPVLEETLPFEGGFQQKTIDLSAYAGQTVYLSYRHFNCSDQYVFLLDDITIETLPADDAKLASASIDKYIAVNSQNEIIYNIKNNGSTIISSVELNWNDGTDHIATAAANIAPGQSAKVSHPTKASYNTVTSKTINLNITKVNNAADPTPADNTGIVNTTVASQVVPKKVVFEEGTGTWCGWCPRGMVALEKVNQDYPNDQISIAVHGGSGAEPMQVAGYVSGAGFTGFPGMNVDRELKGVDPNPSTINSYVIDRKNTPTPVKLSGDFTITGDQLKANVNSKFFMNKTGANFRLAVVVVEDGVKGTTSAYNQSNYYAGGGNGPMGGFENKPSTVPAAQMVYDHVARALLGGYAGQSSSIPTAITDGLSVDYTFNYTIPATYKQDKLGAVLLLIDSNDGTILNATKLDKTALAVTDTKANAANIALYPNPAKSDFNLKLAADGSYNVTIFDISGKVVKDFGTVKSNSKAINLPINLTPGKYFVNISQDGNSTTKELLVK</sequence>